<gene>
    <name evidence="2" type="primary">Hypp17</name>
    <name evidence="2" type="ORF">BLAG_LOCUS21</name>
</gene>
<evidence type="ECO:0000313" key="3">
    <source>
        <dbReference type="Proteomes" id="UP000838412"/>
    </source>
</evidence>
<keyword evidence="1" id="KW-0732">Signal</keyword>
<evidence type="ECO:0000313" key="2">
    <source>
        <dbReference type="EMBL" id="CAH1224573.1"/>
    </source>
</evidence>
<name>A0A8J9YLM1_BRALA</name>
<dbReference type="OrthoDB" id="10224491at2759"/>
<protein>
    <submittedName>
        <fullName evidence="2">Hypp17 protein</fullName>
    </submittedName>
</protein>
<keyword evidence="3" id="KW-1185">Reference proteome</keyword>
<dbReference type="EMBL" id="OV696686">
    <property type="protein sequence ID" value="CAH1224573.1"/>
    <property type="molecule type" value="Genomic_DNA"/>
</dbReference>
<feature type="chain" id="PRO_5035445418" evidence="1">
    <location>
        <begin position="21"/>
        <end position="85"/>
    </location>
</feature>
<evidence type="ECO:0000256" key="1">
    <source>
        <dbReference type="SAM" id="SignalP"/>
    </source>
</evidence>
<proteinExistence type="predicted"/>
<dbReference type="AlphaFoldDB" id="A0A8J9YLM1"/>
<sequence length="85" mass="8948">MKTLTLVLAVILAMAVVGDSANLEMILDQLRKLAGEKTIDDASVTPINAVKTKGEGTAINSKETRLLDLGKKLDLASSKAEPEVA</sequence>
<feature type="signal peptide" evidence="1">
    <location>
        <begin position="1"/>
        <end position="20"/>
    </location>
</feature>
<organism evidence="2 3">
    <name type="scientific">Branchiostoma lanceolatum</name>
    <name type="common">Common lancelet</name>
    <name type="synonym">Amphioxus lanceolatum</name>
    <dbReference type="NCBI Taxonomy" id="7740"/>
    <lineage>
        <taxon>Eukaryota</taxon>
        <taxon>Metazoa</taxon>
        <taxon>Chordata</taxon>
        <taxon>Cephalochordata</taxon>
        <taxon>Leptocardii</taxon>
        <taxon>Amphioxiformes</taxon>
        <taxon>Branchiostomatidae</taxon>
        <taxon>Branchiostoma</taxon>
    </lineage>
</organism>
<accession>A0A8J9YLM1</accession>
<dbReference type="Proteomes" id="UP000838412">
    <property type="component" value="Chromosome 1"/>
</dbReference>
<reference evidence="2" key="1">
    <citation type="submission" date="2022-01" db="EMBL/GenBank/DDBJ databases">
        <authorList>
            <person name="Braso-Vives M."/>
        </authorList>
    </citation>
    <scope>NUCLEOTIDE SEQUENCE</scope>
</reference>